<dbReference type="PANTHER" id="PTHR21191:SF16">
    <property type="entry name" value="AQUAPORIN"/>
    <property type="match status" value="1"/>
</dbReference>
<reference evidence="6 7" key="2">
    <citation type="submission" date="2018-10" db="EMBL/GenBank/DDBJ databases">
        <authorList>
            <consortium name="Pathogen Informatics"/>
        </authorList>
    </citation>
    <scope>NUCLEOTIDE SEQUENCE [LARGE SCALE GENOMIC DNA]</scope>
</reference>
<comment type="similarity">
    <text evidence="5">Belongs to the MIP/aquaporin (TC 1.A.8) family.</text>
</comment>
<dbReference type="SUPFAM" id="SSF81338">
    <property type="entry name" value="Aquaporin-like"/>
    <property type="match status" value="1"/>
</dbReference>
<evidence type="ECO:0000313" key="8">
    <source>
        <dbReference type="WBParaSite" id="EVEC_0000362001-mRNA-1"/>
    </source>
</evidence>
<dbReference type="InterPro" id="IPR023271">
    <property type="entry name" value="Aquaporin-like"/>
</dbReference>
<feature type="transmembrane region" description="Helical" evidence="5">
    <location>
        <begin position="230"/>
        <end position="255"/>
    </location>
</feature>
<accession>A0A0N4V109</accession>
<organism evidence="8">
    <name type="scientific">Enterobius vermicularis</name>
    <name type="common">Human pinworm</name>
    <dbReference type="NCBI Taxonomy" id="51028"/>
    <lineage>
        <taxon>Eukaryota</taxon>
        <taxon>Metazoa</taxon>
        <taxon>Ecdysozoa</taxon>
        <taxon>Nematoda</taxon>
        <taxon>Chromadorea</taxon>
        <taxon>Rhabditida</taxon>
        <taxon>Spirurina</taxon>
        <taxon>Oxyuridomorpha</taxon>
        <taxon>Oxyuroidea</taxon>
        <taxon>Oxyuridae</taxon>
        <taxon>Enterobius</taxon>
    </lineage>
</organism>
<dbReference type="STRING" id="51028.A0A0N4V109"/>
<proteinExistence type="inferred from homology"/>
<feature type="transmembrane region" description="Helical" evidence="5">
    <location>
        <begin position="72"/>
        <end position="92"/>
    </location>
</feature>
<dbReference type="EMBL" id="UXUI01007566">
    <property type="protein sequence ID" value="VDD88185.1"/>
    <property type="molecule type" value="Genomic_DNA"/>
</dbReference>
<dbReference type="AlphaFoldDB" id="A0A0N4V109"/>
<dbReference type="GO" id="GO:0016020">
    <property type="term" value="C:membrane"/>
    <property type="evidence" value="ECO:0007669"/>
    <property type="project" value="UniProtKB-SubCell"/>
</dbReference>
<dbReference type="GO" id="GO:0015267">
    <property type="term" value="F:channel activity"/>
    <property type="evidence" value="ECO:0007669"/>
    <property type="project" value="TreeGrafter"/>
</dbReference>
<dbReference type="InterPro" id="IPR016697">
    <property type="entry name" value="Aquaporin_11/12"/>
</dbReference>
<reference evidence="8" key="1">
    <citation type="submission" date="2017-02" db="UniProtKB">
        <authorList>
            <consortium name="WormBaseParasite"/>
        </authorList>
    </citation>
    <scope>IDENTIFICATION</scope>
</reference>
<dbReference type="PIRSF" id="PIRSF017529">
    <property type="entry name" value="Aquaporin_11/12"/>
    <property type="match status" value="1"/>
</dbReference>
<comment type="subcellular location">
    <subcellularLocation>
        <location evidence="1">Membrane</location>
        <topology evidence="1">Multi-pass membrane protein</topology>
    </subcellularLocation>
</comment>
<dbReference type="WBParaSite" id="EVEC_0000362001-mRNA-1">
    <property type="protein sequence ID" value="EVEC_0000362001-mRNA-1"/>
    <property type="gene ID" value="EVEC_0000362001"/>
</dbReference>
<keyword evidence="4 5" id="KW-0472">Membrane</keyword>
<gene>
    <name evidence="6" type="ORF">EVEC_LOCUS3328</name>
</gene>
<feature type="transmembrane region" description="Helical" evidence="5">
    <location>
        <begin position="156"/>
        <end position="178"/>
    </location>
</feature>
<feature type="transmembrane region" description="Helical" evidence="5">
    <location>
        <begin position="190"/>
        <end position="210"/>
    </location>
</feature>
<dbReference type="Gene3D" id="1.20.1080.10">
    <property type="entry name" value="Glycerol uptake facilitator protein"/>
    <property type="match status" value="1"/>
</dbReference>
<dbReference type="GO" id="GO:0005737">
    <property type="term" value="C:cytoplasm"/>
    <property type="evidence" value="ECO:0007669"/>
    <property type="project" value="TreeGrafter"/>
</dbReference>
<evidence type="ECO:0000256" key="1">
    <source>
        <dbReference type="ARBA" id="ARBA00004141"/>
    </source>
</evidence>
<dbReference type="InterPro" id="IPR051883">
    <property type="entry name" value="AQP11/12_channel"/>
</dbReference>
<evidence type="ECO:0000256" key="4">
    <source>
        <dbReference type="ARBA" id="ARBA00023136"/>
    </source>
</evidence>
<evidence type="ECO:0000256" key="3">
    <source>
        <dbReference type="ARBA" id="ARBA00022989"/>
    </source>
</evidence>
<sequence>MVKQLDDFIPLFVAGCFYIIVFILGQVSRHLVRKYLDPGSSLQRFLIEAITTAQMCTCVYENAVIIRNYGPWGFFFVVSTILIAGANVNRGGYVSPLAPIELFFKGAISSQGLVEIILGQAVGGYLAFRIARNLWYSTSVLTLEHSINYENTKCAFVYKVPFTVAFAFEFVGCFLLRLLLARIPPRFKTYFGPVITASFLAFSLAFIGVVGLNPTVAASRMYGCDGLNTLWFIVTYWVCPLLGWMTGAAFDSVALTNAIRSSEKRD</sequence>
<dbReference type="OrthoDB" id="1580043at2759"/>
<dbReference type="PANTHER" id="PTHR21191">
    <property type="entry name" value="AQUAPORIN"/>
    <property type="match status" value="1"/>
</dbReference>
<evidence type="ECO:0000256" key="5">
    <source>
        <dbReference type="PIRNR" id="PIRNR017529"/>
    </source>
</evidence>
<keyword evidence="7" id="KW-1185">Reference proteome</keyword>
<keyword evidence="3 5" id="KW-1133">Transmembrane helix</keyword>
<feature type="transmembrane region" description="Helical" evidence="5">
    <location>
        <begin position="113"/>
        <end position="136"/>
    </location>
</feature>
<evidence type="ECO:0000313" key="6">
    <source>
        <dbReference type="EMBL" id="VDD88185.1"/>
    </source>
</evidence>
<name>A0A0N4V109_ENTVE</name>
<evidence type="ECO:0000256" key="2">
    <source>
        <dbReference type="ARBA" id="ARBA00022692"/>
    </source>
</evidence>
<keyword evidence="2 5" id="KW-0812">Transmembrane</keyword>
<feature type="transmembrane region" description="Helical" evidence="5">
    <location>
        <begin position="12"/>
        <end position="32"/>
    </location>
</feature>
<dbReference type="Proteomes" id="UP000274131">
    <property type="component" value="Unassembled WGS sequence"/>
</dbReference>
<evidence type="ECO:0000313" key="7">
    <source>
        <dbReference type="Proteomes" id="UP000274131"/>
    </source>
</evidence>
<protein>
    <recommendedName>
        <fullName evidence="5">Aquaporin</fullName>
    </recommendedName>
</protein>